<dbReference type="SUPFAM" id="SSF49899">
    <property type="entry name" value="Concanavalin A-like lectins/glucanases"/>
    <property type="match status" value="1"/>
</dbReference>
<dbReference type="OrthoDB" id="292867at2"/>
<evidence type="ECO:0000256" key="1">
    <source>
        <dbReference type="SAM" id="Phobius"/>
    </source>
</evidence>
<dbReference type="GO" id="GO:0016989">
    <property type="term" value="F:sigma factor antagonist activity"/>
    <property type="evidence" value="ECO:0007669"/>
    <property type="project" value="TreeGrafter"/>
</dbReference>
<dbReference type="Pfam" id="PF13385">
    <property type="entry name" value="Laminin_G_3"/>
    <property type="match status" value="1"/>
</dbReference>
<dbReference type="PANTHER" id="PTHR30273:SF2">
    <property type="entry name" value="PROTEIN FECR"/>
    <property type="match status" value="1"/>
</dbReference>
<keyword evidence="3" id="KW-1185">Reference proteome</keyword>
<organism evidence="2 3">
    <name type="scientific">Singulisphaera acidiphila (strain ATCC BAA-1392 / DSM 18658 / VKM B-2454 / MOB10)</name>
    <dbReference type="NCBI Taxonomy" id="886293"/>
    <lineage>
        <taxon>Bacteria</taxon>
        <taxon>Pseudomonadati</taxon>
        <taxon>Planctomycetota</taxon>
        <taxon>Planctomycetia</taxon>
        <taxon>Isosphaerales</taxon>
        <taxon>Isosphaeraceae</taxon>
        <taxon>Singulisphaera</taxon>
    </lineage>
</organism>
<keyword evidence="1" id="KW-0472">Membrane</keyword>
<dbReference type="HOGENOM" id="CLU_482235_0_0_0"/>
<dbReference type="KEGG" id="saci:Sinac_7578"/>
<evidence type="ECO:0000313" key="2">
    <source>
        <dbReference type="EMBL" id="AGA31610.1"/>
    </source>
</evidence>
<dbReference type="RefSeq" id="WP_015250673.1">
    <property type="nucleotide sequence ID" value="NC_019893.1"/>
</dbReference>
<name>L0DRI4_SINAD</name>
<protein>
    <submittedName>
        <fullName evidence="2">FecR protein</fullName>
    </submittedName>
</protein>
<dbReference type="eggNOG" id="COG3712">
    <property type="taxonomic scope" value="Bacteria"/>
</dbReference>
<keyword evidence="1" id="KW-1133">Transmembrane helix</keyword>
<dbReference type="EMBL" id="CP003365">
    <property type="protein sequence ID" value="AGA31610.1"/>
    <property type="molecule type" value="Genomic_DNA"/>
</dbReference>
<geneLocation type="plasmid" evidence="2 3">
    <name>pSINAC01</name>
</geneLocation>
<feature type="transmembrane region" description="Helical" evidence="1">
    <location>
        <begin position="100"/>
        <end position="120"/>
    </location>
</feature>
<keyword evidence="1" id="KW-0812">Transmembrane</keyword>
<reference evidence="2 3" key="1">
    <citation type="submission" date="2012-02" db="EMBL/GenBank/DDBJ databases">
        <title>Complete sequence of plasmid 1 of Singulisphaera acidiphila DSM 18658.</title>
        <authorList>
            <consortium name="US DOE Joint Genome Institute (JGI-PGF)"/>
            <person name="Lucas S."/>
            <person name="Copeland A."/>
            <person name="Lapidus A."/>
            <person name="Glavina del Rio T."/>
            <person name="Dalin E."/>
            <person name="Tice H."/>
            <person name="Bruce D."/>
            <person name="Goodwin L."/>
            <person name="Pitluck S."/>
            <person name="Peters L."/>
            <person name="Ovchinnikova G."/>
            <person name="Chertkov O."/>
            <person name="Kyrpides N."/>
            <person name="Mavromatis K."/>
            <person name="Ivanova N."/>
            <person name="Brettin T."/>
            <person name="Detter J.C."/>
            <person name="Han C."/>
            <person name="Larimer F."/>
            <person name="Land M."/>
            <person name="Hauser L."/>
            <person name="Markowitz V."/>
            <person name="Cheng J.-F."/>
            <person name="Hugenholtz P."/>
            <person name="Woyke T."/>
            <person name="Wu D."/>
            <person name="Tindall B."/>
            <person name="Pomrenke H."/>
            <person name="Brambilla E."/>
            <person name="Klenk H.-P."/>
            <person name="Eisen J.A."/>
        </authorList>
    </citation>
    <scope>NUCLEOTIDE SEQUENCE [LARGE SCALE GENOMIC DNA]</scope>
    <source>
        <strain evidence="3">ATCC BAA-1392 / DSM 18658 / VKM B-2454 / MOB10</strain>
        <plasmid evidence="2 3">pSINAC01</plasmid>
    </source>
</reference>
<keyword evidence="2" id="KW-0614">Plasmid</keyword>
<dbReference type="InterPro" id="IPR012373">
    <property type="entry name" value="Ferrdict_sens_TM"/>
</dbReference>
<dbReference type="AlphaFoldDB" id="L0DRI4"/>
<proteinExistence type="predicted"/>
<dbReference type="InterPro" id="IPR013320">
    <property type="entry name" value="ConA-like_dom_sf"/>
</dbReference>
<gene>
    <name evidence="2" type="ordered locus">Sinac_7578</name>
</gene>
<evidence type="ECO:0000313" key="3">
    <source>
        <dbReference type="Proteomes" id="UP000010798"/>
    </source>
</evidence>
<dbReference type="Proteomes" id="UP000010798">
    <property type="component" value="Plasmid pSINAC01"/>
</dbReference>
<sequence length="577" mass="63344">MMREPDRDTELRTLLEALCEESITPEQMARLEAMMMADPGAEILYLEFMQIQSDLLREFGGARSGADLSGPDPGQSGVEDVLQPASSSLRLGGRLAPGKLLLLVAAAVIGLASPIAFHAFHAARARRAGPTGLGTISDSKPSYPKVDVTRGIALVVKLEGLQWESTDHAHPSEGDILAGGRLRFRSGRLFLSMFTGVSLVVEGPADVELLSFDKVHVRSGRLRARVPEGAEGFVVSGPGSAVVDLGTEFGLNIGSDGKMQGKVFKGRVEAALLNEVGTYRRSRMMDPKSHGFNIDPQAEVIDSGIQGDDFISLSRQATSPLVLDRRYRDAVIQARPWGYWRFDSLTDGLIPNEIPGHPSLRAEGPIHLSSPGTGNRSAVFEPGSTGQYLTVNGLWEPPRHPGYSVELWFLSQGISHAALVSLLEDSPTVQVNHSSELHFKFLLELTSRVRGKLHQPASLRLLHRFPTSYNGGDNLYSKSNYMPLQWHHLVGQLNEDRMELFLDGERTSPLHVDPVYSNRASQIILGRLTTLPKHNEDTSRPFVGWMDEVAIYNRPLTIEEIRGHYRLHPASRSRPGG</sequence>
<dbReference type="Gene3D" id="2.60.120.200">
    <property type="match status" value="1"/>
</dbReference>
<dbReference type="PANTHER" id="PTHR30273">
    <property type="entry name" value="PERIPLASMIC SIGNAL SENSOR AND SIGMA FACTOR ACTIVATOR FECR-RELATED"/>
    <property type="match status" value="1"/>
</dbReference>
<accession>L0DRI4</accession>